<feature type="transmembrane region" description="Helical" evidence="5">
    <location>
        <begin position="20"/>
        <end position="53"/>
    </location>
</feature>
<keyword evidence="3 5" id="KW-1133">Transmembrane helix</keyword>
<sequence>MLTYQSKDNLIFKLHPFTQMTFIGIIFILSLIFSHPIYLLGLLMSVWVVIAAAGNLTEWKGYMKFSIIMVLIIVAINTLFNSAGSTIIYSSPEIPLIGPLEISLEAIAYGLGMSVRLLVIISIFCLYTYAVNPDKALRLFSKIGGKSVLAITLSVRLFPLMMKDFQRISEIQRCRGVKLATGSWWNRARNTIPLISIMLLSCMERSLQLAESMYARGYGSGPRSYYEKDLWRPRDYLVLILTAIAMVVGIWSAVMGWSAFIYYPVLEQINPLELIGAAITASALLVPAILNWGWMKWPILRSRI</sequence>
<dbReference type="AlphaFoldDB" id="A0A0W8E518"/>
<proteinExistence type="predicted"/>
<organism evidence="6">
    <name type="scientific">hydrocarbon metagenome</name>
    <dbReference type="NCBI Taxonomy" id="938273"/>
    <lineage>
        <taxon>unclassified sequences</taxon>
        <taxon>metagenomes</taxon>
        <taxon>ecological metagenomes</taxon>
    </lineage>
</organism>
<keyword evidence="4 5" id="KW-0472">Membrane</keyword>
<feature type="transmembrane region" description="Helical" evidence="5">
    <location>
        <begin position="236"/>
        <end position="262"/>
    </location>
</feature>
<evidence type="ECO:0000256" key="5">
    <source>
        <dbReference type="SAM" id="Phobius"/>
    </source>
</evidence>
<dbReference type="Pfam" id="PF02361">
    <property type="entry name" value="CbiQ"/>
    <property type="match status" value="1"/>
</dbReference>
<protein>
    <submittedName>
        <fullName evidence="6">Transmembrane component cbrv of energizing module of putative cobalamin ecf transporter</fullName>
    </submittedName>
</protein>
<dbReference type="PANTHER" id="PTHR33514:SF13">
    <property type="entry name" value="PROTEIN ABCI12, CHLOROPLASTIC"/>
    <property type="match status" value="1"/>
</dbReference>
<dbReference type="PANTHER" id="PTHR33514">
    <property type="entry name" value="PROTEIN ABCI12, CHLOROPLASTIC"/>
    <property type="match status" value="1"/>
</dbReference>
<accession>A0A0W8E518</accession>
<dbReference type="InterPro" id="IPR003339">
    <property type="entry name" value="ABC/ECF_trnsptr_transmembrane"/>
</dbReference>
<evidence type="ECO:0000313" key="6">
    <source>
        <dbReference type="EMBL" id="KUG03494.1"/>
    </source>
</evidence>
<evidence type="ECO:0000256" key="1">
    <source>
        <dbReference type="ARBA" id="ARBA00004141"/>
    </source>
</evidence>
<feature type="transmembrane region" description="Helical" evidence="5">
    <location>
        <begin position="274"/>
        <end position="294"/>
    </location>
</feature>
<evidence type="ECO:0000256" key="3">
    <source>
        <dbReference type="ARBA" id="ARBA00022989"/>
    </source>
</evidence>
<feature type="transmembrane region" description="Helical" evidence="5">
    <location>
        <begin position="65"/>
        <end position="89"/>
    </location>
</feature>
<dbReference type="EMBL" id="LNQE01001879">
    <property type="protein sequence ID" value="KUG03494.1"/>
    <property type="molecule type" value="Genomic_DNA"/>
</dbReference>
<name>A0A0W8E518_9ZZZZ</name>
<dbReference type="CDD" id="cd16914">
    <property type="entry name" value="EcfT"/>
    <property type="match status" value="1"/>
</dbReference>
<dbReference type="GO" id="GO:0005886">
    <property type="term" value="C:plasma membrane"/>
    <property type="evidence" value="ECO:0007669"/>
    <property type="project" value="TreeGrafter"/>
</dbReference>
<gene>
    <name evidence="6" type="ORF">ASZ90_019130</name>
</gene>
<feature type="transmembrane region" description="Helical" evidence="5">
    <location>
        <begin position="109"/>
        <end position="130"/>
    </location>
</feature>
<evidence type="ECO:0000256" key="2">
    <source>
        <dbReference type="ARBA" id="ARBA00022692"/>
    </source>
</evidence>
<evidence type="ECO:0000256" key="4">
    <source>
        <dbReference type="ARBA" id="ARBA00023136"/>
    </source>
</evidence>
<comment type="subcellular location">
    <subcellularLocation>
        <location evidence="1">Membrane</location>
        <topology evidence="1">Multi-pass membrane protein</topology>
    </subcellularLocation>
</comment>
<keyword evidence="2 5" id="KW-0812">Transmembrane</keyword>
<comment type="caution">
    <text evidence="6">The sequence shown here is derived from an EMBL/GenBank/DDBJ whole genome shotgun (WGS) entry which is preliminary data.</text>
</comment>
<reference evidence="6" key="1">
    <citation type="journal article" date="2015" name="Proc. Natl. Acad. Sci. U.S.A.">
        <title>Networks of energetic and metabolic interactions define dynamics in microbial communities.</title>
        <authorList>
            <person name="Embree M."/>
            <person name="Liu J.K."/>
            <person name="Al-Bassam M.M."/>
            <person name="Zengler K."/>
        </authorList>
    </citation>
    <scope>NUCLEOTIDE SEQUENCE</scope>
</reference>